<comment type="similarity">
    <text evidence="1">Belongs to the LDH2/MDH2 oxidoreductase family.</text>
</comment>
<dbReference type="RefSeq" id="WP_107988574.1">
    <property type="nucleotide sequence ID" value="NZ_QAYG01000001.1"/>
</dbReference>
<reference evidence="3 4" key="1">
    <citation type="submission" date="2018-04" db="EMBL/GenBank/DDBJ databases">
        <title>Genomic Encyclopedia of Archaeal and Bacterial Type Strains, Phase II (KMG-II): from individual species to whole genera.</title>
        <authorList>
            <person name="Goeker M."/>
        </authorList>
    </citation>
    <scope>NUCLEOTIDE SEQUENCE [LARGE SCALE GENOMIC DNA]</scope>
    <source>
        <strain evidence="3 4">DSM 23382</strain>
    </source>
</reference>
<dbReference type="AlphaFoldDB" id="A0A2T5VH79"/>
<sequence length="353" mass="36876">MSQTSRRVTPLAAADYCVDLLRHAGLPADDAATVAASLVRADLRGVNTHGITRMQVYMERLSGGLINARPNMTLTKPTPVVGHLDGDNALGFVTATRAMNEAMKMAETFGIGMVAANHSNHYGMAAAYILQAAEAGYISFAFSNAPAAMPAWGGRAALLGTSPFAAGAPAGGKTPFVVDFSPAITTRGAIRRAMRHGKPLAPGLALDSEGRPTTDPKAAFEGVVLPMGGPKGSGLAMLMDVMSGVFAGAGFAGGVGDLYGGAGPQDVGHFFLAMKPGLFMSSEEFQTRMETLVRTVHDQPRAEGFDEVLMPGERGARCEETYRREGIPFADEDIALLQETATTYGTAPLAVLP</sequence>
<organism evidence="3 4">
    <name type="scientific">Breoghania corrubedonensis</name>
    <dbReference type="NCBI Taxonomy" id="665038"/>
    <lineage>
        <taxon>Bacteria</taxon>
        <taxon>Pseudomonadati</taxon>
        <taxon>Pseudomonadota</taxon>
        <taxon>Alphaproteobacteria</taxon>
        <taxon>Hyphomicrobiales</taxon>
        <taxon>Stappiaceae</taxon>
        <taxon>Breoghania</taxon>
    </lineage>
</organism>
<dbReference type="Gene3D" id="1.10.1530.10">
    <property type="match status" value="1"/>
</dbReference>
<dbReference type="PANTHER" id="PTHR11091:SF0">
    <property type="entry name" value="MALATE DEHYDROGENASE"/>
    <property type="match status" value="1"/>
</dbReference>
<dbReference type="InterPro" id="IPR043144">
    <property type="entry name" value="Mal/L-sulf/L-lact_DH-like_ah"/>
</dbReference>
<dbReference type="InterPro" id="IPR003767">
    <property type="entry name" value="Malate/L-lactate_DH-like"/>
</dbReference>
<keyword evidence="2" id="KW-0560">Oxidoreductase</keyword>
<dbReference type="InterPro" id="IPR043143">
    <property type="entry name" value="Mal/L-sulf/L-lact_DH-like_NADP"/>
</dbReference>
<dbReference type="InterPro" id="IPR036111">
    <property type="entry name" value="Mal/L-sulfo/L-lacto_DH-like_sf"/>
</dbReference>
<dbReference type="SUPFAM" id="SSF89733">
    <property type="entry name" value="L-sulfolactate dehydrogenase-like"/>
    <property type="match status" value="1"/>
</dbReference>
<evidence type="ECO:0000256" key="2">
    <source>
        <dbReference type="ARBA" id="ARBA00023002"/>
    </source>
</evidence>
<evidence type="ECO:0000256" key="1">
    <source>
        <dbReference type="ARBA" id="ARBA00006056"/>
    </source>
</evidence>
<dbReference type="PANTHER" id="PTHR11091">
    <property type="entry name" value="OXIDOREDUCTASE-RELATED"/>
    <property type="match status" value="1"/>
</dbReference>
<name>A0A2T5VH79_9HYPH</name>
<protein>
    <submittedName>
        <fullName evidence="3">LDH2 family malate/lactate/ureidoglycolate dehydrogenase</fullName>
    </submittedName>
</protein>
<keyword evidence="4" id="KW-1185">Reference proteome</keyword>
<dbReference type="OrthoDB" id="9811519at2"/>
<dbReference type="GO" id="GO:0016491">
    <property type="term" value="F:oxidoreductase activity"/>
    <property type="evidence" value="ECO:0007669"/>
    <property type="project" value="UniProtKB-KW"/>
</dbReference>
<evidence type="ECO:0000313" key="4">
    <source>
        <dbReference type="Proteomes" id="UP000244081"/>
    </source>
</evidence>
<dbReference type="Gene3D" id="3.30.1370.60">
    <property type="entry name" value="Hypothetical oxidoreductase yiak, domain 2"/>
    <property type="match status" value="1"/>
</dbReference>
<dbReference type="EMBL" id="QAYG01000001">
    <property type="protein sequence ID" value="PTW63094.1"/>
    <property type="molecule type" value="Genomic_DNA"/>
</dbReference>
<gene>
    <name evidence="3" type="ORF">C8N35_1011144</name>
</gene>
<dbReference type="Pfam" id="PF02615">
    <property type="entry name" value="Ldh_2"/>
    <property type="match status" value="1"/>
</dbReference>
<evidence type="ECO:0000313" key="3">
    <source>
        <dbReference type="EMBL" id="PTW63094.1"/>
    </source>
</evidence>
<comment type="caution">
    <text evidence="3">The sequence shown here is derived from an EMBL/GenBank/DDBJ whole genome shotgun (WGS) entry which is preliminary data.</text>
</comment>
<accession>A0A2T5VH79</accession>
<dbReference type="Proteomes" id="UP000244081">
    <property type="component" value="Unassembled WGS sequence"/>
</dbReference>
<proteinExistence type="inferred from homology"/>